<reference evidence="3" key="1">
    <citation type="journal article" date="2019" name="Int. J. Syst. Evol. Microbiol.">
        <title>The Global Catalogue of Microorganisms (GCM) 10K type strain sequencing project: providing services to taxonomists for standard genome sequencing and annotation.</title>
        <authorList>
            <consortium name="The Broad Institute Genomics Platform"/>
            <consortium name="The Broad Institute Genome Sequencing Center for Infectious Disease"/>
            <person name="Wu L."/>
            <person name="Ma J."/>
        </authorList>
    </citation>
    <scope>NUCLEOTIDE SEQUENCE [LARGE SCALE GENOMIC DNA]</scope>
    <source>
        <strain evidence="3">KCTC 22814</strain>
    </source>
</reference>
<evidence type="ECO:0000259" key="1">
    <source>
        <dbReference type="Pfam" id="PF17116"/>
    </source>
</evidence>
<dbReference type="InterPro" id="IPR013783">
    <property type="entry name" value="Ig-like_fold"/>
</dbReference>
<name>A0ABW6BBU4_9SPHI</name>
<gene>
    <name evidence="2" type="ORF">ACFS7Y_01245</name>
</gene>
<dbReference type="Proteomes" id="UP001597525">
    <property type="component" value="Unassembled WGS sequence"/>
</dbReference>
<sequence>MNTALTIRLLSLLILSNIALLSFAQKKKKERSSFERSPKQEMLYDNHAYLTAIRSVQLYPVGKENQLPVYTLGSNSTLILTFDDLRGDVRNYYYGIEHCNQDWTPSRATILDYVDGFNEDRLEEFTSSKGTSQAYTRYSLTFPSANLKPKLAGNYILKVYEDSDKERLILTRRFYVLHDLVSIAAQIKPSLNVANRPHNQKLDIELRTALTIPNPERDLAVYVLQNQRPDHFLKIQKPNFSSTNVFTYNNSATLDFDGRDEFRFVDLRSLRIASERIRTLNSLDSSITVELNTDEDQFGSSYASTFDENGRFYFRNRDFSDEDIDGDYATVHFSLKTAKTVNGNIYIVGGFNNYARNAENKLHYDQEKDRWTAALKLKQGLYDYTYVLEEPEKKTVTDAFSGNHFETGNDYQILIYNRRLGTYWDELVGYSELGINNRNR</sequence>
<dbReference type="RefSeq" id="WP_320183783.1">
    <property type="nucleotide sequence ID" value="NZ_CP138332.1"/>
</dbReference>
<proteinExistence type="predicted"/>
<dbReference type="InterPro" id="IPR031345">
    <property type="entry name" value="T9SS_Plug_N"/>
</dbReference>
<dbReference type="Pfam" id="PF17116">
    <property type="entry name" value="T9SS_plug_1st"/>
    <property type="match status" value="1"/>
</dbReference>
<dbReference type="Gene3D" id="2.60.40.10">
    <property type="entry name" value="Immunoglobulins"/>
    <property type="match status" value="1"/>
</dbReference>
<feature type="domain" description="Type 9 secretion system plug protein N-terminal" evidence="1">
    <location>
        <begin position="53"/>
        <end position="177"/>
    </location>
</feature>
<evidence type="ECO:0000313" key="2">
    <source>
        <dbReference type="EMBL" id="MFD2965989.1"/>
    </source>
</evidence>
<protein>
    <submittedName>
        <fullName evidence="2">DUF5103 domain-containing protein</fullName>
    </submittedName>
</protein>
<accession>A0ABW6BBU4</accession>
<evidence type="ECO:0000313" key="3">
    <source>
        <dbReference type="Proteomes" id="UP001597525"/>
    </source>
</evidence>
<organism evidence="2 3">
    <name type="scientific">Sphingobacterium bambusae</name>
    <dbReference type="NCBI Taxonomy" id="662858"/>
    <lineage>
        <taxon>Bacteria</taxon>
        <taxon>Pseudomonadati</taxon>
        <taxon>Bacteroidota</taxon>
        <taxon>Sphingobacteriia</taxon>
        <taxon>Sphingobacteriales</taxon>
        <taxon>Sphingobacteriaceae</taxon>
        <taxon>Sphingobacterium</taxon>
    </lineage>
</organism>
<keyword evidence="3" id="KW-1185">Reference proteome</keyword>
<dbReference type="EMBL" id="JBHUPB010000003">
    <property type="protein sequence ID" value="MFD2965989.1"/>
    <property type="molecule type" value="Genomic_DNA"/>
</dbReference>
<comment type="caution">
    <text evidence="2">The sequence shown here is derived from an EMBL/GenBank/DDBJ whole genome shotgun (WGS) entry which is preliminary data.</text>
</comment>